<dbReference type="Gene3D" id="3.40.50.1240">
    <property type="entry name" value="Phosphoglycerate mutase-like"/>
    <property type="match status" value="1"/>
</dbReference>
<feature type="binding site" evidence="4">
    <location>
        <begin position="17"/>
        <end position="24"/>
    </location>
    <ligand>
        <name>substrate</name>
    </ligand>
</feature>
<dbReference type="Pfam" id="PF00300">
    <property type="entry name" value="His_Phos_1"/>
    <property type="match status" value="1"/>
</dbReference>
<protein>
    <submittedName>
        <fullName evidence="6">Phosphoglycerate mutase</fullName>
    </submittedName>
</protein>
<name>A0A510HFJ6_9ACTN</name>
<evidence type="ECO:0000256" key="1">
    <source>
        <dbReference type="ARBA" id="ARBA00023152"/>
    </source>
</evidence>
<dbReference type="CDD" id="cd07067">
    <property type="entry name" value="HP_PGM_like"/>
    <property type="match status" value="1"/>
</dbReference>
<dbReference type="RefSeq" id="WP_143526815.1">
    <property type="nucleotide sequence ID" value="NZ_AP019791.1"/>
</dbReference>
<dbReference type="Proteomes" id="UP000318065">
    <property type="component" value="Chromosome"/>
</dbReference>
<keyword evidence="2" id="KW-0413">Isomerase</keyword>
<evidence type="ECO:0000313" key="7">
    <source>
        <dbReference type="Proteomes" id="UP000318065"/>
    </source>
</evidence>
<feature type="binding site" evidence="4">
    <location>
        <position position="67"/>
    </location>
    <ligand>
        <name>substrate</name>
    </ligand>
</feature>
<dbReference type="PANTHER" id="PTHR48100">
    <property type="entry name" value="BROAD-SPECIFICITY PHOSPHATASE YOR283W-RELATED"/>
    <property type="match status" value="1"/>
</dbReference>
<reference evidence="6" key="1">
    <citation type="journal article" date="2019" name="Microbiol. Resour. Announc.">
        <title>Complete Genome Sequence of Rubrobacter xylanophilus Strain AA3-22, Isolated from Arima Onsen in Japan.</title>
        <authorList>
            <person name="Tomariguchi N."/>
            <person name="Miyazaki K."/>
        </authorList>
    </citation>
    <scope>NUCLEOTIDE SEQUENCE [LARGE SCALE GENOMIC DNA]</scope>
    <source>
        <strain evidence="6">AA3-22</strain>
    </source>
</reference>
<dbReference type="OrthoDB" id="4697614at2"/>
<feature type="region of interest" description="Disordered" evidence="5">
    <location>
        <begin position="206"/>
        <end position="226"/>
    </location>
</feature>
<dbReference type="SMART" id="SM00855">
    <property type="entry name" value="PGAM"/>
    <property type="match status" value="1"/>
</dbReference>
<dbReference type="InterPro" id="IPR050275">
    <property type="entry name" value="PGM_Phosphatase"/>
</dbReference>
<evidence type="ECO:0000256" key="4">
    <source>
        <dbReference type="PIRSR" id="PIRSR613078-2"/>
    </source>
</evidence>
<feature type="active site" description="Tele-phosphohistidine intermediate" evidence="3">
    <location>
        <position position="18"/>
    </location>
</feature>
<organism evidence="6 7">
    <name type="scientific">Rubrobacter xylanophilus</name>
    <dbReference type="NCBI Taxonomy" id="49319"/>
    <lineage>
        <taxon>Bacteria</taxon>
        <taxon>Bacillati</taxon>
        <taxon>Actinomycetota</taxon>
        <taxon>Rubrobacteria</taxon>
        <taxon>Rubrobacterales</taxon>
        <taxon>Rubrobacteraceae</taxon>
        <taxon>Rubrobacter</taxon>
    </lineage>
</organism>
<dbReference type="EMBL" id="AP019791">
    <property type="protein sequence ID" value="BBL78706.1"/>
    <property type="molecule type" value="Genomic_DNA"/>
</dbReference>
<evidence type="ECO:0000256" key="5">
    <source>
        <dbReference type="SAM" id="MobiDB-lite"/>
    </source>
</evidence>
<dbReference type="InterPro" id="IPR013078">
    <property type="entry name" value="His_Pase_superF_clade-1"/>
</dbReference>
<keyword evidence="7" id="KW-1185">Reference proteome</keyword>
<dbReference type="InterPro" id="IPR001345">
    <property type="entry name" value="PG/BPGM_mutase_AS"/>
</dbReference>
<dbReference type="SUPFAM" id="SSF53254">
    <property type="entry name" value="Phosphoglycerate mutase-like"/>
    <property type="match status" value="1"/>
</dbReference>
<feature type="active site" description="Proton donor/acceptor" evidence="3">
    <location>
        <position position="93"/>
    </location>
</feature>
<evidence type="ECO:0000313" key="6">
    <source>
        <dbReference type="EMBL" id="BBL78706.1"/>
    </source>
</evidence>
<dbReference type="PANTHER" id="PTHR48100:SF1">
    <property type="entry name" value="HISTIDINE PHOSPHATASE FAMILY PROTEIN-RELATED"/>
    <property type="match status" value="1"/>
</dbReference>
<evidence type="ECO:0000256" key="3">
    <source>
        <dbReference type="PIRSR" id="PIRSR613078-1"/>
    </source>
</evidence>
<keyword evidence="1" id="KW-0324">Glycolysis</keyword>
<sequence>MVNLNTMPEPLEMLLIRHGQSTANAKRIWQGRREFPLSEEGRRQARYAGRALAARRISAIYSSPLRRALETAEILARESGYTGEIVLLEGLTERRGGILEGTTHEERIARFPELLEKFLAVPEEERWQMVGAETDEEVLGRFEAAVAEIRARHPRGGLVTVVSHGGAIRAFLRDRFGPGVLAGDRRAPNASITRILWPPDSEPRLLELASTDHLPEEPDPKTSTVE</sequence>
<dbReference type="PROSITE" id="PS00175">
    <property type="entry name" value="PG_MUTASE"/>
    <property type="match status" value="1"/>
</dbReference>
<gene>
    <name evidence="6" type="ORF">RxyAA322_05600</name>
</gene>
<accession>A0A510HFJ6</accession>
<dbReference type="GO" id="GO:0005737">
    <property type="term" value="C:cytoplasm"/>
    <property type="evidence" value="ECO:0007669"/>
    <property type="project" value="TreeGrafter"/>
</dbReference>
<evidence type="ECO:0000256" key="2">
    <source>
        <dbReference type="ARBA" id="ARBA00023235"/>
    </source>
</evidence>
<dbReference type="AlphaFoldDB" id="A0A510HFJ6"/>
<dbReference type="GO" id="GO:0016791">
    <property type="term" value="F:phosphatase activity"/>
    <property type="evidence" value="ECO:0007669"/>
    <property type="project" value="TreeGrafter"/>
</dbReference>
<proteinExistence type="predicted"/>
<dbReference type="InterPro" id="IPR029033">
    <property type="entry name" value="His_PPase_superfam"/>
</dbReference>